<evidence type="ECO:0000313" key="1">
    <source>
        <dbReference type="EMBL" id="KAE9403472.1"/>
    </source>
</evidence>
<sequence>MSSNKGGCPQKCKWNITSLKDTSRCKQEDFTNQLSMLESLITDAGHYCIFLPKIHCEINPIEMVLMLQPPGMEGISPECGLSGIRGIVLGRSAALPVGVLLTEHPPSPVPAEYVGCTLGGFASQVNFLMHAGGNRKKMYLLRLLLPAKTLLELVGFRELAAKTMNAALSRIPKIRRLGNEWRKILKVVPRRECGEIGDVVMVIFSSRQSVGRYPRGISGLEHEQEGRSDRGVGQAQYFGGGSGPSRKMEHRWGTYFKTRRRFFARRGKFADSFGCVPGQNNFFMYAFSVIYLASSGVVGKKCLLGT</sequence>
<dbReference type="Proteomes" id="UP000799118">
    <property type="component" value="Unassembled WGS sequence"/>
</dbReference>
<name>A0A6A4HVZ5_9AGAR</name>
<protein>
    <submittedName>
        <fullName evidence="1">Uncharacterized protein</fullName>
    </submittedName>
</protein>
<evidence type="ECO:0000313" key="2">
    <source>
        <dbReference type="Proteomes" id="UP000799118"/>
    </source>
</evidence>
<accession>A0A6A4HVZ5</accession>
<organism evidence="1 2">
    <name type="scientific">Gymnopus androsaceus JB14</name>
    <dbReference type="NCBI Taxonomy" id="1447944"/>
    <lineage>
        <taxon>Eukaryota</taxon>
        <taxon>Fungi</taxon>
        <taxon>Dikarya</taxon>
        <taxon>Basidiomycota</taxon>
        <taxon>Agaricomycotina</taxon>
        <taxon>Agaricomycetes</taxon>
        <taxon>Agaricomycetidae</taxon>
        <taxon>Agaricales</taxon>
        <taxon>Marasmiineae</taxon>
        <taxon>Omphalotaceae</taxon>
        <taxon>Gymnopus</taxon>
    </lineage>
</organism>
<gene>
    <name evidence="1" type="ORF">BT96DRAFT_936324</name>
</gene>
<dbReference type="EMBL" id="ML769424">
    <property type="protein sequence ID" value="KAE9403472.1"/>
    <property type="molecule type" value="Genomic_DNA"/>
</dbReference>
<proteinExistence type="predicted"/>
<reference evidence="1" key="1">
    <citation type="journal article" date="2019" name="Environ. Microbiol.">
        <title>Fungal ecological strategies reflected in gene transcription - a case study of two litter decomposers.</title>
        <authorList>
            <person name="Barbi F."/>
            <person name="Kohler A."/>
            <person name="Barry K."/>
            <person name="Baskaran P."/>
            <person name="Daum C."/>
            <person name="Fauchery L."/>
            <person name="Ihrmark K."/>
            <person name="Kuo A."/>
            <person name="LaButti K."/>
            <person name="Lipzen A."/>
            <person name="Morin E."/>
            <person name="Grigoriev I.V."/>
            <person name="Henrissat B."/>
            <person name="Lindahl B."/>
            <person name="Martin F."/>
        </authorList>
    </citation>
    <scope>NUCLEOTIDE SEQUENCE</scope>
    <source>
        <strain evidence="1">JB14</strain>
    </source>
</reference>
<dbReference type="AlphaFoldDB" id="A0A6A4HVZ5"/>
<keyword evidence="2" id="KW-1185">Reference proteome</keyword>
<dbReference type="OrthoDB" id="6511194at2759"/>